<sequence length="109" mass="12102">MIRFGLRSVIPESKAFRSLHAILAIRIRLNRTEPALKLKGTLLITATIIFRKTCPSAEAVIQVQAITIRGFIKPVVMEGTGFVFIYMNIPGRNLEVPLFGAILQHGKNS</sequence>
<dbReference type="AlphaFoldDB" id="A0A101J4U3"/>
<evidence type="ECO:0000313" key="1">
    <source>
        <dbReference type="EMBL" id="KUL20270.1"/>
    </source>
</evidence>
<proteinExistence type="predicted"/>
<dbReference type="Proteomes" id="UP000053937">
    <property type="component" value="Unassembled WGS sequence"/>
</dbReference>
<protein>
    <submittedName>
        <fullName evidence="1">Uncharacterized protein</fullName>
    </submittedName>
</protein>
<accession>A0A101J4U3</accession>
<dbReference type="EMBL" id="LMBR01000250">
    <property type="protein sequence ID" value="KUL20270.1"/>
    <property type="molecule type" value="Genomic_DNA"/>
</dbReference>
<keyword evidence="2" id="KW-1185">Reference proteome</keyword>
<organism evidence="1 2">
    <name type="scientific">Chlorobium limicola</name>
    <dbReference type="NCBI Taxonomy" id="1092"/>
    <lineage>
        <taxon>Bacteria</taxon>
        <taxon>Pseudomonadati</taxon>
        <taxon>Chlorobiota</taxon>
        <taxon>Chlorobiia</taxon>
        <taxon>Chlorobiales</taxon>
        <taxon>Chlorobiaceae</taxon>
        <taxon>Chlorobium/Pelodictyon group</taxon>
        <taxon>Chlorobium</taxon>
    </lineage>
</organism>
<reference evidence="1 2" key="1">
    <citation type="submission" date="2015-10" db="EMBL/GenBank/DDBJ databases">
        <title>Draft Genome Sequence of Chlorobium limicola strain Frasassi Growing under Artificial Lighting in the Frasassi Cave System.</title>
        <authorList>
            <person name="Mansor M."/>
            <person name="Macalady J."/>
        </authorList>
    </citation>
    <scope>NUCLEOTIDE SEQUENCE [LARGE SCALE GENOMIC DNA]</scope>
    <source>
        <strain evidence="1 2">Frasassi</strain>
    </source>
</reference>
<name>A0A101J4U3_CHLLI</name>
<gene>
    <name evidence="1" type="ORF">ASB62_09810</name>
</gene>
<evidence type="ECO:0000313" key="2">
    <source>
        <dbReference type="Proteomes" id="UP000053937"/>
    </source>
</evidence>
<comment type="caution">
    <text evidence="1">The sequence shown here is derived from an EMBL/GenBank/DDBJ whole genome shotgun (WGS) entry which is preliminary data.</text>
</comment>